<evidence type="ECO:0000256" key="4">
    <source>
        <dbReference type="ARBA" id="ARBA00023139"/>
    </source>
</evidence>
<dbReference type="Gene3D" id="3.40.190.10">
    <property type="entry name" value="Periplasmic binding protein-like II"/>
    <property type="match status" value="2"/>
</dbReference>
<dbReference type="AlphaFoldDB" id="A0A0M2HM26"/>
<sequence>MSTRKAMVGLVGLAAATIVLTSCAGGGSSTGDDSANAIDGEPSGDIKVITWRTDLIADGTFDEYAKEFQSVYPDVTVTFEGITDYEGEMKTRLSTTNYGDVIGIPTMQPSQFEQFLEPLGETADFQDTYRFLTTHTYDGTQYGLAIGGNANGVLYNKAVFEEAGITELPKNEEEFLAALEQIRDNTDAIPLYTNYKDGWPLTQGMGSLGAITNDPDAGINMAENTAPWTEGTDIYAIDSVFYDAVEAGLTEEDPLTTNWEQSKVDLGTGKIGTMILGSWAISQMQAAAEDNGASADDIGYMAFPSNLDGKQYAIIGGDYNLGVSKHSEHKAAAWAFIQWLLEDSGFTETQGMVSTVSAKPLPDNLAGFTEEGVELMETNPAPAGKESLLSDISNDSQIDLWGPLYRQAMIDIARGAADGDKQSYFDELNERWGASSEQLAG</sequence>
<keyword evidence="1" id="KW-1003">Cell membrane</keyword>
<evidence type="ECO:0000256" key="5">
    <source>
        <dbReference type="ARBA" id="ARBA00023288"/>
    </source>
</evidence>
<comment type="caution">
    <text evidence="7">The sequence shown here is derived from an EMBL/GenBank/DDBJ whole genome shotgun (WGS) entry which is preliminary data.</text>
</comment>
<dbReference type="STRING" id="92835.RS81_00187"/>
<keyword evidence="4" id="KW-0564">Palmitate</keyword>
<dbReference type="PANTHER" id="PTHR43649">
    <property type="entry name" value="ARABINOSE-BINDING PROTEIN-RELATED"/>
    <property type="match status" value="1"/>
</dbReference>
<evidence type="ECO:0000256" key="3">
    <source>
        <dbReference type="ARBA" id="ARBA00023136"/>
    </source>
</evidence>
<dbReference type="RefSeq" id="WP_045274202.1">
    <property type="nucleotide sequence ID" value="NZ_BAAAUP010000007.1"/>
</dbReference>
<dbReference type="PROSITE" id="PS51257">
    <property type="entry name" value="PROKAR_LIPOPROTEIN"/>
    <property type="match status" value="1"/>
</dbReference>
<protein>
    <submittedName>
        <fullName evidence="7">Multiple sugar-binding protein</fullName>
    </submittedName>
</protein>
<dbReference type="PATRIC" id="fig|92835.4.peg.196"/>
<name>A0A0M2HM26_9MICO</name>
<organism evidence="7 8">
    <name type="scientific">Microbacterium terrae</name>
    <dbReference type="NCBI Taxonomy" id="69369"/>
    <lineage>
        <taxon>Bacteria</taxon>
        <taxon>Bacillati</taxon>
        <taxon>Actinomycetota</taxon>
        <taxon>Actinomycetes</taxon>
        <taxon>Micrococcales</taxon>
        <taxon>Microbacteriaceae</taxon>
        <taxon>Microbacterium</taxon>
    </lineage>
</organism>
<keyword evidence="2 6" id="KW-0732">Signal</keyword>
<dbReference type="Proteomes" id="UP000033956">
    <property type="component" value="Unassembled WGS sequence"/>
</dbReference>
<evidence type="ECO:0000256" key="2">
    <source>
        <dbReference type="ARBA" id="ARBA00022729"/>
    </source>
</evidence>
<evidence type="ECO:0000256" key="1">
    <source>
        <dbReference type="ARBA" id="ARBA00022475"/>
    </source>
</evidence>
<dbReference type="OrthoDB" id="2060074at2"/>
<reference evidence="7 8" key="1">
    <citation type="submission" date="2015-02" db="EMBL/GenBank/DDBJ databases">
        <title>Draft genome sequences of ten Microbacterium spp. with emphasis on heavy metal contaminated environments.</title>
        <authorList>
            <person name="Corretto E."/>
        </authorList>
    </citation>
    <scope>NUCLEOTIDE SEQUENCE [LARGE SCALE GENOMIC DNA]</scope>
    <source>
        <strain evidence="7 8">DSM 12510</strain>
    </source>
</reference>
<evidence type="ECO:0000313" key="7">
    <source>
        <dbReference type="EMBL" id="KJL45494.1"/>
    </source>
</evidence>
<evidence type="ECO:0000256" key="6">
    <source>
        <dbReference type="SAM" id="SignalP"/>
    </source>
</evidence>
<dbReference type="PANTHER" id="PTHR43649:SF33">
    <property type="entry name" value="POLYGALACTURONAN_RHAMNOGALACTURONAN-BINDING PROTEIN YTCQ"/>
    <property type="match status" value="1"/>
</dbReference>
<dbReference type="InterPro" id="IPR050490">
    <property type="entry name" value="Bact_solute-bd_prot1"/>
</dbReference>
<keyword evidence="8" id="KW-1185">Reference proteome</keyword>
<gene>
    <name evidence="7" type="primary">msmE_1</name>
    <name evidence="7" type="ORF">RS81_00187</name>
</gene>
<accession>A0A0M2HM26</accession>
<keyword evidence="5" id="KW-0449">Lipoprotein</keyword>
<keyword evidence="3" id="KW-0472">Membrane</keyword>
<dbReference type="SUPFAM" id="SSF53850">
    <property type="entry name" value="Periplasmic binding protein-like II"/>
    <property type="match status" value="1"/>
</dbReference>
<dbReference type="Pfam" id="PF01547">
    <property type="entry name" value="SBP_bac_1"/>
    <property type="match status" value="1"/>
</dbReference>
<dbReference type="InterPro" id="IPR006059">
    <property type="entry name" value="SBP"/>
</dbReference>
<feature type="signal peptide" evidence="6">
    <location>
        <begin position="1"/>
        <end position="24"/>
    </location>
</feature>
<evidence type="ECO:0000313" key="8">
    <source>
        <dbReference type="Proteomes" id="UP000033956"/>
    </source>
</evidence>
<proteinExistence type="predicted"/>
<feature type="chain" id="PRO_5005633654" evidence="6">
    <location>
        <begin position="25"/>
        <end position="441"/>
    </location>
</feature>
<dbReference type="EMBL" id="JYIZ01000021">
    <property type="protein sequence ID" value="KJL45494.1"/>
    <property type="molecule type" value="Genomic_DNA"/>
</dbReference>